<dbReference type="Proteomes" id="UP000032568">
    <property type="component" value="Chromosome"/>
</dbReference>
<feature type="chain" id="PRO_5042076557" evidence="2">
    <location>
        <begin position="23"/>
        <end position="287"/>
    </location>
</feature>
<protein>
    <submittedName>
        <fullName evidence="4">PEP-CTERM sorting domain-containing protein</fullName>
    </submittedName>
</protein>
<reference evidence="4 5" key="1">
    <citation type="journal article" date="2015" name="Genome Announc.">
        <title>Draft Genome Sequences of Marine Isolates of Thalassomonas viridans and Thalassomonas actiniarum.</title>
        <authorList>
            <person name="Olonade I."/>
            <person name="van Zyl L.J."/>
            <person name="Trindade M."/>
        </authorList>
    </citation>
    <scope>NUCLEOTIDE SEQUENCE [LARGE SCALE GENOMIC DNA]</scope>
    <source>
        <strain evidence="4 5">A5K-106</strain>
    </source>
</reference>
<feature type="signal peptide" evidence="2">
    <location>
        <begin position="1"/>
        <end position="22"/>
    </location>
</feature>
<name>A0AAF0C2Z0_9GAMM</name>
<evidence type="ECO:0000313" key="4">
    <source>
        <dbReference type="EMBL" id="WDE00672.1"/>
    </source>
</evidence>
<reference evidence="4 5" key="2">
    <citation type="journal article" date="2022" name="Mar. Drugs">
        <title>Bioassay-Guided Fractionation Leads to the Detection of Cholic Acid Generated by the Rare Thalassomonas sp.</title>
        <authorList>
            <person name="Pheiffer F."/>
            <person name="Schneider Y.K."/>
            <person name="Hansen E.H."/>
            <person name="Andersen J.H."/>
            <person name="Isaksson J."/>
            <person name="Busche T."/>
            <person name="R C."/>
            <person name="Kalinowski J."/>
            <person name="Zyl L.V."/>
            <person name="Trindade M."/>
        </authorList>
    </citation>
    <scope>NUCLEOTIDE SEQUENCE [LARGE SCALE GENOMIC DNA]</scope>
    <source>
        <strain evidence="4 5">A5K-106</strain>
    </source>
</reference>
<organism evidence="4 5">
    <name type="scientific">Thalassomonas actiniarum</name>
    <dbReference type="NCBI Taxonomy" id="485447"/>
    <lineage>
        <taxon>Bacteria</taxon>
        <taxon>Pseudomonadati</taxon>
        <taxon>Pseudomonadota</taxon>
        <taxon>Gammaproteobacteria</taxon>
        <taxon>Alteromonadales</taxon>
        <taxon>Colwelliaceae</taxon>
        <taxon>Thalassomonas</taxon>
    </lineage>
</organism>
<evidence type="ECO:0000256" key="2">
    <source>
        <dbReference type="SAM" id="SignalP"/>
    </source>
</evidence>
<feature type="region of interest" description="Disordered" evidence="1">
    <location>
        <begin position="89"/>
        <end position="111"/>
    </location>
</feature>
<evidence type="ECO:0000259" key="3">
    <source>
        <dbReference type="Pfam" id="PF07589"/>
    </source>
</evidence>
<dbReference type="Pfam" id="PF07589">
    <property type="entry name" value="PEP-CTERM"/>
    <property type="match status" value="1"/>
</dbReference>
<feature type="domain" description="Ice-binding protein C-terminal" evidence="3">
    <location>
        <begin position="254"/>
        <end position="276"/>
    </location>
</feature>
<dbReference type="InterPro" id="IPR013424">
    <property type="entry name" value="Ice-binding_C"/>
</dbReference>
<dbReference type="KEGG" id="tact:SG35_008585"/>
<evidence type="ECO:0000313" key="5">
    <source>
        <dbReference type="Proteomes" id="UP000032568"/>
    </source>
</evidence>
<proteinExistence type="predicted"/>
<keyword evidence="2" id="KW-0732">Signal</keyword>
<evidence type="ECO:0000256" key="1">
    <source>
        <dbReference type="SAM" id="MobiDB-lite"/>
    </source>
</evidence>
<dbReference type="NCBIfam" id="TIGR02595">
    <property type="entry name" value="PEP_CTERM"/>
    <property type="match status" value="1"/>
</dbReference>
<dbReference type="RefSeq" id="WP_044830834.1">
    <property type="nucleotide sequence ID" value="NZ_CP059735.1"/>
</dbReference>
<keyword evidence="5" id="KW-1185">Reference proteome</keyword>
<sequence>MKKISKWITALSITFSSVVAVAADIPATSIMDNYIGAGYGNDVYGEESQFDIDQMVVSRTGTTMSVGIYTAFSGNHSYQMGDLFMSADPSDPNANPWNPAPDDRYSDSGTSNTGTDWNYAYTIYDYKKNRNQHWTDRDETQGYGRLVSGFDQNDLTTSSEKHNSARHDQTVSLNSATRYNGNAYDNIHDNWSYWNTTENVYSMNGISYNLISFEFDVAGTALATANQIAFRWAMSCANDIIEGLVSINGDTPVDVPEPETLLLLLLGLGGIIARRKVTTKKLQPAVL</sequence>
<gene>
    <name evidence="4" type="ORF">SG35_008585</name>
</gene>
<dbReference type="EMBL" id="CP059735">
    <property type="protein sequence ID" value="WDE00672.1"/>
    <property type="molecule type" value="Genomic_DNA"/>
</dbReference>
<accession>A0AAF0C2Z0</accession>
<dbReference type="AlphaFoldDB" id="A0AAF0C2Z0"/>